<dbReference type="Proteomes" id="UP001152484">
    <property type="component" value="Unassembled WGS sequence"/>
</dbReference>
<evidence type="ECO:0000313" key="2">
    <source>
        <dbReference type="Proteomes" id="UP001152484"/>
    </source>
</evidence>
<sequence length="264" mass="30165">MPTYPYLHPYFSSINLFFKNISRLKKNYETQDGLTMDWPNSNSTYGWFKKLKVGLKKLNYRPQNQFRSEVVNCSLMLLSIVVWYLQGTVNHGLWLQSNPDISLIVAYSDADWAGCPDSSRSTTGYVVFLGSNLISWRSKKQPTLSKSSTEAGYRAIAYTVQDTLFIRSLLADMGITISAPVQLRCDNVSASYLVVNHIHHDRSKHIKIDYHFVRERVAHGDLVVKYVPTQLQLADIFTKSLSSQRFEFLRVSLRVVSPAQIEGL</sequence>
<comment type="caution">
    <text evidence="1">The sequence shown here is derived from an EMBL/GenBank/DDBJ whole genome shotgun (WGS) entry which is preliminary data.</text>
</comment>
<protein>
    <submittedName>
        <fullName evidence="1">Uncharacterized protein</fullName>
    </submittedName>
</protein>
<keyword evidence="2" id="KW-1185">Reference proteome</keyword>
<dbReference type="EMBL" id="CAMAPE010000005">
    <property type="protein sequence ID" value="CAH9069607.1"/>
    <property type="molecule type" value="Genomic_DNA"/>
</dbReference>
<dbReference type="PANTHER" id="PTHR11439">
    <property type="entry name" value="GAG-POL-RELATED RETROTRANSPOSON"/>
    <property type="match status" value="1"/>
</dbReference>
<proteinExistence type="predicted"/>
<dbReference type="AlphaFoldDB" id="A0A9P1E0R2"/>
<name>A0A9P1E0R2_CUSEU</name>
<dbReference type="CDD" id="cd09272">
    <property type="entry name" value="RNase_HI_RT_Ty1"/>
    <property type="match status" value="1"/>
</dbReference>
<dbReference type="OrthoDB" id="780992at2759"/>
<reference evidence="1" key="1">
    <citation type="submission" date="2022-07" db="EMBL/GenBank/DDBJ databases">
        <authorList>
            <person name="Macas J."/>
            <person name="Novak P."/>
            <person name="Neumann P."/>
        </authorList>
    </citation>
    <scope>NUCLEOTIDE SEQUENCE</scope>
</reference>
<accession>A0A9P1E0R2</accession>
<organism evidence="1 2">
    <name type="scientific">Cuscuta europaea</name>
    <name type="common">European dodder</name>
    <dbReference type="NCBI Taxonomy" id="41803"/>
    <lineage>
        <taxon>Eukaryota</taxon>
        <taxon>Viridiplantae</taxon>
        <taxon>Streptophyta</taxon>
        <taxon>Embryophyta</taxon>
        <taxon>Tracheophyta</taxon>
        <taxon>Spermatophyta</taxon>
        <taxon>Magnoliopsida</taxon>
        <taxon>eudicotyledons</taxon>
        <taxon>Gunneridae</taxon>
        <taxon>Pentapetalae</taxon>
        <taxon>asterids</taxon>
        <taxon>lamiids</taxon>
        <taxon>Solanales</taxon>
        <taxon>Convolvulaceae</taxon>
        <taxon>Cuscuteae</taxon>
        <taxon>Cuscuta</taxon>
        <taxon>Cuscuta subgen. Cuscuta</taxon>
    </lineage>
</organism>
<evidence type="ECO:0000313" key="1">
    <source>
        <dbReference type="EMBL" id="CAH9069607.1"/>
    </source>
</evidence>
<gene>
    <name evidence="1" type="ORF">CEURO_LOCUS3294</name>
</gene>
<dbReference type="PANTHER" id="PTHR11439:SF463">
    <property type="entry name" value="REVERSE TRANSCRIPTASE TY1_COPIA-TYPE DOMAIN-CONTAINING PROTEIN"/>
    <property type="match status" value="1"/>
</dbReference>